<evidence type="ECO:0000256" key="17">
    <source>
        <dbReference type="SAM" id="MobiDB-lite"/>
    </source>
</evidence>
<evidence type="ECO:0000256" key="15">
    <source>
        <dbReference type="PROSITE-ProRule" id="PRU10144"/>
    </source>
</evidence>
<dbReference type="InterPro" id="IPR012910">
    <property type="entry name" value="Plug_dom"/>
</dbReference>
<dbReference type="SUPFAM" id="SSF56935">
    <property type="entry name" value="Porins"/>
    <property type="match status" value="1"/>
</dbReference>
<feature type="compositionally biased region" description="Polar residues" evidence="17">
    <location>
        <begin position="42"/>
        <end position="61"/>
    </location>
</feature>
<dbReference type="InterPro" id="IPR010917">
    <property type="entry name" value="TonB_rcpt_CS"/>
</dbReference>
<feature type="short sequence motif" description="TonB C-terminal box" evidence="15">
    <location>
        <begin position="692"/>
        <end position="709"/>
    </location>
</feature>
<feature type="signal peptide" evidence="18">
    <location>
        <begin position="1"/>
        <end position="26"/>
    </location>
</feature>
<dbReference type="InterPro" id="IPR037066">
    <property type="entry name" value="Plug_dom_sf"/>
</dbReference>
<keyword evidence="9" id="KW-0406">Ion transport</keyword>
<evidence type="ECO:0000256" key="14">
    <source>
        <dbReference type="PROSITE-ProRule" id="PRU01360"/>
    </source>
</evidence>
<evidence type="ECO:0000256" key="9">
    <source>
        <dbReference type="ARBA" id="ARBA00023065"/>
    </source>
</evidence>
<dbReference type="CDD" id="cd01347">
    <property type="entry name" value="ligand_gated_channel"/>
    <property type="match status" value="1"/>
</dbReference>
<dbReference type="PANTHER" id="PTHR32552">
    <property type="entry name" value="FERRICHROME IRON RECEPTOR-RELATED"/>
    <property type="match status" value="1"/>
</dbReference>
<organism evidence="21 22">
    <name type="scientific">Erwinia rhapontici</name>
    <name type="common">Pectobacterium rhapontici</name>
    <dbReference type="NCBI Taxonomy" id="55212"/>
    <lineage>
        <taxon>Bacteria</taxon>
        <taxon>Pseudomonadati</taxon>
        <taxon>Pseudomonadota</taxon>
        <taxon>Gammaproteobacteria</taxon>
        <taxon>Enterobacterales</taxon>
        <taxon>Erwiniaceae</taxon>
        <taxon>Erwinia</taxon>
    </lineage>
</organism>
<dbReference type="Gene3D" id="2.170.130.10">
    <property type="entry name" value="TonB-dependent receptor, plug domain"/>
    <property type="match status" value="1"/>
</dbReference>
<feature type="region of interest" description="Disordered" evidence="17">
    <location>
        <begin position="38"/>
        <end position="61"/>
    </location>
</feature>
<evidence type="ECO:0000256" key="11">
    <source>
        <dbReference type="ARBA" id="ARBA00023136"/>
    </source>
</evidence>
<reference evidence="21 22" key="1">
    <citation type="submission" date="2021-01" db="EMBL/GenBank/DDBJ databases">
        <title>Complete genome sequence of Erwinia rhapontici MAFF 311153.</title>
        <authorList>
            <person name="Morohoshi T."/>
            <person name="Someya N."/>
        </authorList>
    </citation>
    <scope>NUCLEOTIDE SEQUENCE [LARGE SCALE GENOMIC DNA]</scope>
    <source>
        <strain evidence="21 22">MAFF 311153</strain>
    </source>
</reference>
<dbReference type="InterPro" id="IPR036942">
    <property type="entry name" value="Beta-barrel_TonB_sf"/>
</dbReference>
<keyword evidence="3 14" id="KW-0813">Transport</keyword>
<dbReference type="InterPro" id="IPR000531">
    <property type="entry name" value="Beta-barrel_TonB"/>
</dbReference>
<keyword evidence="22" id="KW-1185">Reference proteome</keyword>
<dbReference type="InterPro" id="IPR039426">
    <property type="entry name" value="TonB-dep_rcpt-like"/>
</dbReference>
<dbReference type="PROSITE" id="PS52016">
    <property type="entry name" value="TONB_DEPENDENT_REC_3"/>
    <property type="match status" value="1"/>
</dbReference>
<dbReference type="Gene3D" id="2.40.170.20">
    <property type="entry name" value="TonB-dependent receptor, beta-barrel domain"/>
    <property type="match status" value="1"/>
</dbReference>
<evidence type="ECO:0000256" key="5">
    <source>
        <dbReference type="ARBA" id="ARBA00022496"/>
    </source>
</evidence>
<keyword evidence="4 14" id="KW-1134">Transmembrane beta strand</keyword>
<keyword evidence="7 18" id="KW-0732">Signal</keyword>
<dbReference type="Pfam" id="PF07715">
    <property type="entry name" value="Plug"/>
    <property type="match status" value="1"/>
</dbReference>
<name>A0ABN6DIE8_ERWRD</name>
<feature type="domain" description="TonB-dependent receptor plug" evidence="20">
    <location>
        <begin position="64"/>
        <end position="168"/>
    </location>
</feature>
<keyword evidence="10 16" id="KW-0798">TonB box</keyword>
<evidence type="ECO:0000256" key="12">
    <source>
        <dbReference type="ARBA" id="ARBA00023170"/>
    </source>
</evidence>
<dbReference type="RefSeq" id="WP_159337274.1">
    <property type="nucleotide sequence ID" value="NZ_AP024329.1"/>
</dbReference>
<keyword evidence="5" id="KW-0410">Iron transport</keyword>
<dbReference type="InterPro" id="IPR010105">
    <property type="entry name" value="TonB_sidphr_rcpt"/>
</dbReference>
<evidence type="ECO:0000256" key="7">
    <source>
        <dbReference type="ARBA" id="ARBA00022729"/>
    </source>
</evidence>
<evidence type="ECO:0000256" key="2">
    <source>
        <dbReference type="ARBA" id="ARBA00009810"/>
    </source>
</evidence>
<proteinExistence type="inferred from homology"/>
<comment type="similarity">
    <text evidence="2 14 16">Belongs to the TonB-dependent receptor family.</text>
</comment>
<dbReference type="PANTHER" id="PTHR32552:SF68">
    <property type="entry name" value="FERRICHROME OUTER MEMBRANE TRANSPORTER_PHAGE RECEPTOR"/>
    <property type="match status" value="1"/>
</dbReference>
<evidence type="ECO:0000259" key="20">
    <source>
        <dbReference type="Pfam" id="PF07715"/>
    </source>
</evidence>
<keyword evidence="8" id="KW-0408">Iron</keyword>
<evidence type="ECO:0000259" key="19">
    <source>
        <dbReference type="Pfam" id="PF00593"/>
    </source>
</evidence>
<evidence type="ECO:0000256" key="3">
    <source>
        <dbReference type="ARBA" id="ARBA00022448"/>
    </source>
</evidence>
<dbReference type="EMBL" id="AP024329">
    <property type="protein sequence ID" value="BCQ34598.1"/>
    <property type="molecule type" value="Genomic_DNA"/>
</dbReference>
<protein>
    <submittedName>
        <fullName evidence="21">Ligand-gated channel protein</fullName>
    </submittedName>
</protein>
<feature type="domain" description="TonB-dependent receptor-like beta-barrel" evidence="19">
    <location>
        <begin position="242"/>
        <end position="678"/>
    </location>
</feature>
<evidence type="ECO:0000256" key="8">
    <source>
        <dbReference type="ARBA" id="ARBA00023004"/>
    </source>
</evidence>
<evidence type="ECO:0000313" key="22">
    <source>
        <dbReference type="Proteomes" id="UP000677515"/>
    </source>
</evidence>
<evidence type="ECO:0000256" key="10">
    <source>
        <dbReference type="ARBA" id="ARBA00023077"/>
    </source>
</evidence>
<accession>A0ABN6DIE8</accession>
<evidence type="ECO:0000256" key="6">
    <source>
        <dbReference type="ARBA" id="ARBA00022692"/>
    </source>
</evidence>
<dbReference type="PROSITE" id="PS01156">
    <property type="entry name" value="TONB_DEPENDENT_REC_2"/>
    <property type="match status" value="1"/>
</dbReference>
<keyword evidence="13 14" id="KW-0998">Cell outer membrane</keyword>
<evidence type="ECO:0000256" key="18">
    <source>
        <dbReference type="SAM" id="SignalP"/>
    </source>
</evidence>
<gene>
    <name evidence="21" type="ORF">ERHA53_19410</name>
</gene>
<evidence type="ECO:0000256" key="16">
    <source>
        <dbReference type="RuleBase" id="RU003357"/>
    </source>
</evidence>
<dbReference type="Proteomes" id="UP000677515">
    <property type="component" value="Chromosome"/>
</dbReference>
<keyword evidence="12" id="KW-0675">Receptor</keyword>
<sequence length="709" mass="77783">MTLVFNLKRSVLCCAIAMTAPGMTFAADSQMVVTAAPAETADSPTRGYNATTSTGASKTDQPLITTGQSVSVVTRQQIDDQAANTVGQALNYTPGVFSNFSGGATRFDTVALRGFHGGDVDNLFLDGMRLMSDGGSHNIMQVDPWFLERLDIIKGPSSALYGQTVPGGLVNMTSKRPQFVSEGHFRLTGGTQNTKGAAFDYTNAINDQWAFRLIGMTRTSDTQYDNTREERYTISPSLLWQPSEDTSLLLRAYLQKDPSGGYHGSTPLSGNLTQHNGKWLKDGFNEGESSVDQYKRREQVYSYAFSHRFNETWAVRSDASYTHSSVALDQVYQNGWIDDSDQLARGYSGSRGSLDAWSTDNQLEADFATGDVTHKLVVGAEYHQYKNDVWSGYGSASPLNPFTGATASHGVTVTSQDNTTRRYYQSGVYLQDELEWNRWHATLSGRYDRMVSEQDNHTTDVKHRLQDDHISGRASLLYAFENGLSPYVSYSQAVTPSILPGKDGNLLKPSTSEQYEAGLKYQPPGTSDLYTAAVYDLTQKDVAARDSNDIASATYIPAGKVHSQGLELEARNQLTPRLSTIAGYTLNHVRYKELQDGNDGHTPLLTPNQMASAWAHYQFDYGISAGAGVRYIGKQWANDDNTARVPSVTLVDASVRANLGDWNSSMKGAYVQVNANNLFGRDYIAACYSTTNCYVGAERSVIATVGYDF</sequence>
<evidence type="ECO:0000256" key="4">
    <source>
        <dbReference type="ARBA" id="ARBA00022452"/>
    </source>
</evidence>
<evidence type="ECO:0000313" key="21">
    <source>
        <dbReference type="EMBL" id="BCQ34598.1"/>
    </source>
</evidence>
<keyword evidence="11 14" id="KW-0472">Membrane</keyword>
<evidence type="ECO:0000256" key="1">
    <source>
        <dbReference type="ARBA" id="ARBA00004571"/>
    </source>
</evidence>
<dbReference type="Pfam" id="PF00593">
    <property type="entry name" value="TonB_dep_Rec_b-barrel"/>
    <property type="match status" value="1"/>
</dbReference>
<feature type="chain" id="PRO_5046179159" evidence="18">
    <location>
        <begin position="27"/>
        <end position="709"/>
    </location>
</feature>
<comment type="subcellular location">
    <subcellularLocation>
        <location evidence="1 14">Cell outer membrane</location>
        <topology evidence="1 14">Multi-pass membrane protein</topology>
    </subcellularLocation>
</comment>
<dbReference type="NCBIfam" id="TIGR01783">
    <property type="entry name" value="TonB-siderophor"/>
    <property type="match status" value="1"/>
</dbReference>
<evidence type="ECO:0000256" key="13">
    <source>
        <dbReference type="ARBA" id="ARBA00023237"/>
    </source>
</evidence>
<keyword evidence="6 14" id="KW-0812">Transmembrane</keyword>